<evidence type="ECO:0000313" key="9">
    <source>
        <dbReference type="EMBL" id="RGZ50360.1"/>
    </source>
</evidence>
<evidence type="ECO:0000313" key="11">
    <source>
        <dbReference type="Proteomes" id="UP000283732"/>
    </source>
</evidence>
<keyword evidence="7" id="KW-0547">Nucleotide-binding</keyword>
<dbReference type="GO" id="GO:0050660">
    <property type="term" value="F:flavin adenine dinucleotide binding"/>
    <property type="evidence" value="ECO:0007669"/>
    <property type="project" value="InterPro"/>
</dbReference>
<feature type="binding site" evidence="7">
    <location>
        <begin position="221"/>
        <end position="222"/>
    </location>
    <ligand>
        <name>FMN</name>
        <dbReference type="ChEBI" id="CHEBI:58210"/>
    </ligand>
</feature>
<feature type="binding site" evidence="7">
    <location>
        <position position="67"/>
    </location>
    <ligand>
        <name>FMN</name>
        <dbReference type="ChEBI" id="CHEBI:58210"/>
    </ligand>
</feature>
<gene>
    <name evidence="10" type="ORF">DW191_08820</name>
    <name evidence="9" type="ORF">DW986_03650</name>
</gene>
<evidence type="ECO:0000256" key="5">
    <source>
        <dbReference type="PIRNR" id="PIRNR006621"/>
    </source>
</evidence>
<dbReference type="Proteomes" id="UP000285173">
    <property type="component" value="Unassembled WGS sequence"/>
</dbReference>
<comment type="similarity">
    <text evidence="5">Belongs to the dus family.</text>
</comment>
<feature type="binding site" evidence="7">
    <location>
        <position position="165"/>
    </location>
    <ligand>
        <name>FMN</name>
        <dbReference type="ChEBI" id="CHEBI:58210"/>
    </ligand>
</feature>
<accession>A0A3R6GQG1</accession>
<reference evidence="11 12" key="1">
    <citation type="submission" date="2018-08" db="EMBL/GenBank/DDBJ databases">
        <title>A genome reference for cultivated species of the human gut microbiota.</title>
        <authorList>
            <person name="Zou Y."/>
            <person name="Xue W."/>
            <person name="Luo G."/>
        </authorList>
    </citation>
    <scope>NUCLEOTIDE SEQUENCE [LARGE SCALE GENOMIC DNA]</scope>
    <source>
        <strain evidence="10 11">AM16-50</strain>
        <strain evidence="9 12">AM50-15</strain>
    </source>
</reference>
<evidence type="ECO:0000313" key="12">
    <source>
        <dbReference type="Proteomes" id="UP000285173"/>
    </source>
</evidence>
<dbReference type="PANTHER" id="PTHR45846">
    <property type="entry name" value="TRNA-DIHYDROURIDINE(47) SYNTHASE [NAD(P)(+)]-LIKE"/>
    <property type="match status" value="1"/>
</dbReference>
<comment type="function">
    <text evidence="5">Catalyzes the synthesis of 5,6-dihydrouridine (D), a modified base found in the D-loop of most tRNAs, via the reduction of the C5-C6 double bond in target uridines.</text>
</comment>
<comment type="caution">
    <text evidence="10">The sequence shown here is derived from an EMBL/GenBank/DDBJ whole genome shotgun (WGS) entry which is preliminary data.</text>
</comment>
<sequence>MMVPYAIHLAPLQGYTDLVYREAHARVFGGVDTYYTPFVRLEKDGFRNKELRDLAPEANASASLVPQMIAASPEEFRRIAGLFRESGYRRADINLGCPFPMQVRQHRGAGILPYPDEVKVLLETIFEFPEIQFSVKLRLGWDSPEEAQALLPFLNGLPLTHLTLHPRIGTQQYKGKTDLSAFSRFYDSCTLPLFYNGDIRTLPDIRSLTRRFPRLKGIMIGRGLLSSPWLATEYISDTPLTAQEKIEKLSAFHTLLLAGYSFRLEGGEHQVLDKMKTLWDYLLPDAEKRLRKKILKSSRLADYQEAVRNLIYDTSITAGQ</sequence>
<dbReference type="Proteomes" id="UP000283732">
    <property type="component" value="Unassembled WGS sequence"/>
</dbReference>
<dbReference type="GO" id="GO:0017150">
    <property type="term" value="F:tRNA dihydrouridine synthase activity"/>
    <property type="evidence" value="ECO:0007669"/>
    <property type="project" value="InterPro"/>
</dbReference>
<keyword evidence="1 5" id="KW-0285">Flavoprotein</keyword>
<dbReference type="InterPro" id="IPR035587">
    <property type="entry name" value="DUS-like_FMN-bd"/>
</dbReference>
<evidence type="ECO:0000256" key="1">
    <source>
        <dbReference type="ARBA" id="ARBA00022630"/>
    </source>
</evidence>
<protein>
    <recommendedName>
        <fullName evidence="5">tRNA-dihydrouridine synthase</fullName>
        <ecNumber evidence="5">1.3.1.-</ecNumber>
    </recommendedName>
</protein>
<dbReference type="GO" id="GO:0003723">
    <property type="term" value="F:RNA binding"/>
    <property type="evidence" value="ECO:0007669"/>
    <property type="project" value="TreeGrafter"/>
</dbReference>
<dbReference type="Gene3D" id="3.20.20.70">
    <property type="entry name" value="Aldolase class I"/>
    <property type="match status" value="1"/>
</dbReference>
<evidence type="ECO:0000313" key="10">
    <source>
        <dbReference type="EMBL" id="RHH77649.1"/>
    </source>
</evidence>
<name>A0A3R6GQG1_9BACT</name>
<dbReference type="InterPro" id="IPR001269">
    <property type="entry name" value="DUS_fam"/>
</dbReference>
<dbReference type="PANTHER" id="PTHR45846:SF1">
    <property type="entry name" value="TRNA-DIHYDROURIDINE(47) SYNTHASE [NAD(P)(+)]-LIKE"/>
    <property type="match status" value="1"/>
</dbReference>
<dbReference type="CDD" id="cd02801">
    <property type="entry name" value="DUS_like_FMN"/>
    <property type="match status" value="1"/>
</dbReference>
<dbReference type="EC" id="1.3.1.-" evidence="5"/>
<evidence type="ECO:0000259" key="8">
    <source>
        <dbReference type="Pfam" id="PF01207"/>
    </source>
</evidence>
<evidence type="ECO:0000256" key="4">
    <source>
        <dbReference type="ARBA" id="ARBA00023002"/>
    </source>
</evidence>
<feature type="binding site" evidence="7">
    <location>
        <position position="136"/>
    </location>
    <ligand>
        <name>FMN</name>
        <dbReference type="ChEBI" id="CHEBI:58210"/>
    </ligand>
</feature>
<feature type="domain" description="DUS-like FMN-binding" evidence="8">
    <location>
        <begin position="9"/>
        <end position="253"/>
    </location>
</feature>
<dbReference type="EMBL" id="QSEF01000004">
    <property type="protein sequence ID" value="RGZ50360.1"/>
    <property type="molecule type" value="Genomic_DNA"/>
</dbReference>
<organism evidence="10 11">
    <name type="scientific">Parabacteroides merdae</name>
    <dbReference type="NCBI Taxonomy" id="46503"/>
    <lineage>
        <taxon>Bacteria</taxon>
        <taxon>Pseudomonadati</taxon>
        <taxon>Bacteroidota</taxon>
        <taxon>Bacteroidia</taxon>
        <taxon>Bacteroidales</taxon>
        <taxon>Tannerellaceae</taxon>
        <taxon>Parabacteroides</taxon>
    </lineage>
</organism>
<dbReference type="InterPro" id="IPR013785">
    <property type="entry name" value="Aldolase_TIM"/>
</dbReference>
<dbReference type="SUPFAM" id="SSF51395">
    <property type="entry name" value="FMN-linked oxidoreductases"/>
    <property type="match status" value="1"/>
</dbReference>
<dbReference type="EMBL" id="QRKC01000003">
    <property type="protein sequence ID" value="RHH77649.1"/>
    <property type="molecule type" value="Genomic_DNA"/>
</dbReference>
<dbReference type="AlphaFoldDB" id="A0A3R6GQG1"/>
<comment type="cofactor">
    <cofactor evidence="5 7">
        <name>FMN</name>
        <dbReference type="ChEBI" id="CHEBI:58210"/>
    </cofactor>
</comment>
<dbReference type="RefSeq" id="WP_122202710.1">
    <property type="nucleotide sequence ID" value="NZ_JADNHS010000003.1"/>
</dbReference>
<evidence type="ECO:0000256" key="6">
    <source>
        <dbReference type="PIRSR" id="PIRSR006621-1"/>
    </source>
</evidence>
<evidence type="ECO:0000256" key="2">
    <source>
        <dbReference type="ARBA" id="ARBA00022643"/>
    </source>
</evidence>
<feature type="active site" description="Proton donor" evidence="6">
    <location>
        <position position="97"/>
    </location>
</feature>
<proteinExistence type="inferred from homology"/>
<dbReference type="Pfam" id="PF01207">
    <property type="entry name" value="Dus"/>
    <property type="match status" value="1"/>
</dbReference>
<dbReference type="PIRSF" id="PIRSF006621">
    <property type="entry name" value="Dus"/>
    <property type="match status" value="1"/>
</dbReference>
<keyword evidence="2 5" id="KW-0288">FMN</keyword>
<keyword evidence="3 5" id="KW-0819">tRNA processing</keyword>
<evidence type="ECO:0000256" key="3">
    <source>
        <dbReference type="ARBA" id="ARBA00022694"/>
    </source>
</evidence>
<evidence type="ECO:0000256" key="7">
    <source>
        <dbReference type="PIRSR" id="PIRSR006621-2"/>
    </source>
</evidence>
<keyword evidence="4 5" id="KW-0560">Oxidoreductase</keyword>